<name>A0A934NCS1_9BACT</name>
<keyword evidence="3 4" id="KW-0732">Signal</keyword>
<dbReference type="PANTHER" id="PTHR30061:SF50">
    <property type="entry name" value="MALTOSE_MALTODEXTRIN-BINDING PERIPLASMIC PROTEIN"/>
    <property type="match status" value="1"/>
</dbReference>
<evidence type="ECO:0000256" key="1">
    <source>
        <dbReference type="ARBA" id="ARBA00008520"/>
    </source>
</evidence>
<reference evidence="5 6" key="1">
    <citation type="submission" date="2020-10" db="EMBL/GenBank/DDBJ databases">
        <title>Ca. Dormibacterota MAGs.</title>
        <authorList>
            <person name="Montgomery K."/>
        </authorList>
    </citation>
    <scope>NUCLEOTIDE SEQUENCE [LARGE SCALE GENOMIC DNA]</scope>
    <source>
        <strain evidence="5">SC8811_S16_3</strain>
    </source>
</reference>
<evidence type="ECO:0000256" key="4">
    <source>
        <dbReference type="SAM" id="SignalP"/>
    </source>
</evidence>
<comment type="caution">
    <text evidence="5">The sequence shown here is derived from an EMBL/GenBank/DDBJ whole genome shotgun (WGS) entry which is preliminary data.</text>
</comment>
<accession>A0A934NCS1</accession>
<gene>
    <name evidence="5" type="ORF">JF888_04155</name>
</gene>
<dbReference type="SUPFAM" id="SSF53850">
    <property type="entry name" value="Periplasmic binding protein-like II"/>
    <property type="match status" value="1"/>
</dbReference>
<dbReference type="RefSeq" id="WP_338176845.1">
    <property type="nucleotide sequence ID" value="NZ_JAEKNQ010000019.1"/>
</dbReference>
<dbReference type="GO" id="GO:0015768">
    <property type="term" value="P:maltose transport"/>
    <property type="evidence" value="ECO:0007669"/>
    <property type="project" value="TreeGrafter"/>
</dbReference>
<dbReference type="Proteomes" id="UP000620075">
    <property type="component" value="Unassembled WGS sequence"/>
</dbReference>
<evidence type="ECO:0000313" key="6">
    <source>
        <dbReference type="Proteomes" id="UP000620075"/>
    </source>
</evidence>
<dbReference type="InterPro" id="IPR006059">
    <property type="entry name" value="SBP"/>
</dbReference>
<dbReference type="Gene3D" id="3.40.190.10">
    <property type="entry name" value="Periplasmic binding protein-like II"/>
    <property type="match status" value="2"/>
</dbReference>
<organism evidence="5 6">
    <name type="scientific">Candidatus Dormiibacter inghamiae</name>
    <dbReference type="NCBI Taxonomy" id="3127013"/>
    <lineage>
        <taxon>Bacteria</taxon>
        <taxon>Bacillati</taxon>
        <taxon>Candidatus Dormiibacterota</taxon>
        <taxon>Candidatus Dormibacteria</taxon>
        <taxon>Candidatus Dormibacterales</taxon>
        <taxon>Candidatus Dormibacteraceae</taxon>
        <taxon>Candidatus Dormiibacter</taxon>
    </lineage>
</organism>
<dbReference type="EMBL" id="JAEKNQ010000019">
    <property type="protein sequence ID" value="MBJ7602373.1"/>
    <property type="molecule type" value="Genomic_DNA"/>
</dbReference>
<evidence type="ECO:0000256" key="2">
    <source>
        <dbReference type="ARBA" id="ARBA00022448"/>
    </source>
</evidence>
<feature type="chain" id="PRO_5037321578" evidence="4">
    <location>
        <begin position="21"/>
        <end position="428"/>
    </location>
</feature>
<sequence length="428" mass="46423">MRSIHWASLGGALALILALAGCGGSSQTSSQAASAKGPIQVWYSNNPEEVKWGEAMVAGWNKDHPQDQVTGQQIPAGKSSEEVIGAGITAGTTPCLIFNTSPASVPQFQKQGGLVPLSDFSGANAYIDSRTGSRAGQYKSPDGKYYQMPWKTNPVMIFYNKDVFQKAGLDVSNPPLKTYDQFLTTSQAAVAKGGVRAAIWPAPSSEFYQPWFDFYPLFIAQTKGKQLVENKQPQFDSSDGIAVANFWRQMYAGNLAPKEPAQGDAFATGQAAMAIVGPWAIAQYTGKVNWGVVPVPTKNGMDPAQIHTFSDQKSVGMYSSCKNRGTAWDFLKFTTSSANDGQLLELTGQMPMRTDLPGTYGSYFQSHPEYKLFADQASRTVEVPNVPNSVEMWQDFRAAYSKSVIFGNQSVDQSFKAASDQIKTLVSQ</sequence>
<dbReference type="PANTHER" id="PTHR30061">
    <property type="entry name" value="MALTOSE-BINDING PERIPLASMIC PROTEIN"/>
    <property type="match status" value="1"/>
</dbReference>
<dbReference type="AlphaFoldDB" id="A0A934NCS1"/>
<keyword evidence="2" id="KW-0813">Transport</keyword>
<dbReference type="GO" id="GO:0055052">
    <property type="term" value="C:ATP-binding cassette (ABC) transporter complex, substrate-binding subunit-containing"/>
    <property type="evidence" value="ECO:0007669"/>
    <property type="project" value="TreeGrafter"/>
</dbReference>
<dbReference type="GO" id="GO:1901982">
    <property type="term" value="F:maltose binding"/>
    <property type="evidence" value="ECO:0007669"/>
    <property type="project" value="TreeGrafter"/>
</dbReference>
<protein>
    <submittedName>
        <fullName evidence="5">Extracellular solute-binding protein</fullName>
    </submittedName>
</protein>
<dbReference type="PROSITE" id="PS51257">
    <property type="entry name" value="PROKAR_LIPOPROTEIN"/>
    <property type="match status" value="1"/>
</dbReference>
<feature type="signal peptide" evidence="4">
    <location>
        <begin position="1"/>
        <end position="20"/>
    </location>
</feature>
<evidence type="ECO:0000256" key="3">
    <source>
        <dbReference type="ARBA" id="ARBA00022729"/>
    </source>
</evidence>
<dbReference type="GO" id="GO:0042956">
    <property type="term" value="P:maltodextrin transmembrane transport"/>
    <property type="evidence" value="ECO:0007669"/>
    <property type="project" value="TreeGrafter"/>
</dbReference>
<comment type="similarity">
    <text evidence="1">Belongs to the bacterial solute-binding protein 1 family.</text>
</comment>
<proteinExistence type="inferred from homology"/>
<evidence type="ECO:0000313" key="5">
    <source>
        <dbReference type="EMBL" id="MBJ7602373.1"/>
    </source>
</evidence>
<dbReference type="Pfam" id="PF01547">
    <property type="entry name" value="SBP_bac_1"/>
    <property type="match status" value="1"/>
</dbReference>